<evidence type="ECO:0000313" key="3">
    <source>
        <dbReference type="Proteomes" id="UP001107558"/>
    </source>
</evidence>
<organism evidence="2 3">
    <name type="scientific">Polypedilum vanderplanki</name>
    <name type="common">Sleeping chironomid midge</name>
    <dbReference type="NCBI Taxonomy" id="319348"/>
    <lineage>
        <taxon>Eukaryota</taxon>
        <taxon>Metazoa</taxon>
        <taxon>Ecdysozoa</taxon>
        <taxon>Arthropoda</taxon>
        <taxon>Hexapoda</taxon>
        <taxon>Insecta</taxon>
        <taxon>Pterygota</taxon>
        <taxon>Neoptera</taxon>
        <taxon>Endopterygota</taxon>
        <taxon>Diptera</taxon>
        <taxon>Nematocera</taxon>
        <taxon>Chironomoidea</taxon>
        <taxon>Chironomidae</taxon>
        <taxon>Chironominae</taxon>
        <taxon>Polypedilum</taxon>
        <taxon>Polypedilum</taxon>
    </lineage>
</organism>
<protein>
    <submittedName>
        <fullName evidence="2">Uncharacterized protein</fullName>
    </submittedName>
</protein>
<keyword evidence="1" id="KW-0175">Coiled coil</keyword>
<reference evidence="2" key="1">
    <citation type="submission" date="2021-03" db="EMBL/GenBank/DDBJ databases">
        <title>Chromosome level genome of the anhydrobiotic midge Polypedilum vanderplanki.</title>
        <authorList>
            <person name="Yoshida Y."/>
            <person name="Kikawada T."/>
            <person name="Gusev O."/>
        </authorList>
    </citation>
    <scope>NUCLEOTIDE SEQUENCE</scope>
    <source>
        <strain evidence="2">NIAS01</strain>
        <tissue evidence="2">Whole body or cell culture</tissue>
    </source>
</reference>
<dbReference type="Proteomes" id="UP001107558">
    <property type="component" value="Chromosome 2"/>
</dbReference>
<name>A0A9J6CAI1_POLVA</name>
<keyword evidence="3" id="KW-1185">Reference proteome</keyword>
<accession>A0A9J6CAI1</accession>
<dbReference type="OrthoDB" id="10371536at2759"/>
<evidence type="ECO:0000313" key="2">
    <source>
        <dbReference type="EMBL" id="KAG5678763.1"/>
    </source>
</evidence>
<feature type="coiled-coil region" evidence="1">
    <location>
        <begin position="119"/>
        <end position="146"/>
    </location>
</feature>
<dbReference type="EMBL" id="JADBJN010000002">
    <property type="protein sequence ID" value="KAG5678763.1"/>
    <property type="molecule type" value="Genomic_DNA"/>
</dbReference>
<sequence length="184" mass="21844">MIATGSVKLSEADIPETWDTIKRKNPIHPTYSRGKIGTYSFSNNKYHCYRVIHSSPTYNLMPYRPTGFGFAERNRKYIPLTHVHDRSGGKKENILSRKSQMMTIYENTINEIKERQELNREHKVKKEREEGEIRKIENNYRKFISKLKYEAGNLSNDTDEMIGDVIYRTHRINRLVRDYKDLLK</sequence>
<comment type="caution">
    <text evidence="2">The sequence shown here is derived from an EMBL/GenBank/DDBJ whole genome shotgun (WGS) entry which is preliminary data.</text>
</comment>
<dbReference type="AlphaFoldDB" id="A0A9J6CAI1"/>
<proteinExistence type="predicted"/>
<gene>
    <name evidence="2" type="ORF">PVAND_008407</name>
</gene>
<evidence type="ECO:0000256" key="1">
    <source>
        <dbReference type="SAM" id="Coils"/>
    </source>
</evidence>